<keyword evidence="2" id="KW-1185">Reference proteome</keyword>
<dbReference type="AlphaFoldDB" id="A0A179DSY3"/>
<dbReference type="STRING" id="1826909.A5893_17130"/>
<dbReference type="OrthoDB" id="705031at2"/>
<name>A0A179DSY3_9SPHI</name>
<organism evidence="1 2">
    <name type="scientific">Pedobacter psychrophilus</name>
    <dbReference type="NCBI Taxonomy" id="1826909"/>
    <lineage>
        <taxon>Bacteria</taxon>
        <taxon>Pseudomonadati</taxon>
        <taxon>Bacteroidota</taxon>
        <taxon>Sphingobacteriia</taxon>
        <taxon>Sphingobacteriales</taxon>
        <taxon>Sphingobacteriaceae</taxon>
        <taxon>Pedobacter</taxon>
    </lineage>
</organism>
<sequence length="401" mass="46325">MSQSFIANKIVVDTVKLEFNILPIIKIESSIPQLKISSNQLIATKINHDLKRYFFSSTTKSDTSFLLKSFLKDNLITVAELEDSTDLKADVINEFFNISYISNDFINITVERQIEPYGGKNQLFFNSLFYDLRTGNRLSFSDLFSLNTQKLVELLNYQGYRIEYNDVNLDELLIKIDANDKIDNSFLKDTLEVNCIDFYLKTINKKLFLAFKFQCSGPQPLDYGIPINLLKTYITYSGLKNSLKLWGSGINSLKGKSISNYTSQIDFENYSILEGGGYLISKRNKTSELEFGVSSWFSKDSVFYLFEKHNFINNIKTSNILDILKLSKNDLNDKNSFVFGLCQTQKTNYDSEIIALVKDNKKNPEYFNKIIKAWKANRITQKFEVLDRKKVKKCYNESYGI</sequence>
<evidence type="ECO:0000313" key="1">
    <source>
        <dbReference type="EMBL" id="OAQ43539.1"/>
    </source>
</evidence>
<dbReference type="Proteomes" id="UP000078459">
    <property type="component" value="Unassembled WGS sequence"/>
</dbReference>
<comment type="caution">
    <text evidence="1">The sequence shown here is derived from an EMBL/GenBank/DDBJ whole genome shotgun (WGS) entry which is preliminary data.</text>
</comment>
<evidence type="ECO:0000313" key="2">
    <source>
        <dbReference type="Proteomes" id="UP000078459"/>
    </source>
</evidence>
<gene>
    <name evidence="1" type="ORF">A5893_17130</name>
</gene>
<reference evidence="1 2" key="2">
    <citation type="submission" date="2016-06" db="EMBL/GenBank/DDBJ databases">
        <title>Pedobacter psychrophilus sp. nov., isolated from Antarctic fragmentary rock.</title>
        <authorList>
            <person name="Svec P."/>
        </authorList>
    </citation>
    <scope>NUCLEOTIDE SEQUENCE [LARGE SCALE GENOMIC DNA]</scope>
    <source>
        <strain evidence="1 2">CCM 8644</strain>
    </source>
</reference>
<reference evidence="1 2" key="1">
    <citation type="submission" date="2016-04" db="EMBL/GenBank/DDBJ databases">
        <authorList>
            <person name="Evans L.H."/>
            <person name="Alamgir A."/>
            <person name="Owens N."/>
            <person name="Weber N.D."/>
            <person name="Virtaneva K."/>
            <person name="Barbian K."/>
            <person name="Babar A."/>
            <person name="Rosenke K."/>
        </authorList>
    </citation>
    <scope>NUCLEOTIDE SEQUENCE [LARGE SCALE GENOMIC DNA]</scope>
    <source>
        <strain evidence="1 2">CCM 8644</strain>
    </source>
</reference>
<protein>
    <submittedName>
        <fullName evidence="1">Uncharacterized protein</fullName>
    </submittedName>
</protein>
<proteinExistence type="predicted"/>
<accession>A0A179DSY3</accession>
<dbReference type="EMBL" id="LWHJ01000002">
    <property type="protein sequence ID" value="OAQ43539.1"/>
    <property type="molecule type" value="Genomic_DNA"/>
</dbReference>